<sequence>MSPNPTQNDHQGNAIRSGNTPQNAPQGNPTNVPKNQDEDTPMGEASGSGKKGLKELSESHIPELGPVQLPKTEKGLAEYISEGNVITTV</sequence>
<dbReference type="AlphaFoldDB" id="A0A077WXR7"/>
<protein>
    <submittedName>
        <fullName evidence="2">Uncharacterized protein</fullName>
    </submittedName>
</protein>
<dbReference type="EMBL" id="LK023355">
    <property type="protein sequence ID" value="CDS11848.1"/>
    <property type="molecule type" value="Genomic_DNA"/>
</dbReference>
<feature type="compositionally biased region" description="Basic and acidic residues" evidence="1">
    <location>
        <begin position="52"/>
        <end position="61"/>
    </location>
</feature>
<organism evidence="2">
    <name type="scientific">Lichtheimia ramosa</name>
    <dbReference type="NCBI Taxonomy" id="688394"/>
    <lineage>
        <taxon>Eukaryota</taxon>
        <taxon>Fungi</taxon>
        <taxon>Fungi incertae sedis</taxon>
        <taxon>Mucoromycota</taxon>
        <taxon>Mucoromycotina</taxon>
        <taxon>Mucoromycetes</taxon>
        <taxon>Mucorales</taxon>
        <taxon>Lichtheimiaceae</taxon>
        <taxon>Lichtheimia</taxon>
    </lineage>
</organism>
<reference evidence="2" key="1">
    <citation type="journal article" date="2014" name="Genome Announc.">
        <title>De novo whole-genome sequence and genome annotation of Lichtheimia ramosa.</title>
        <authorList>
            <person name="Linde J."/>
            <person name="Schwartze V."/>
            <person name="Binder U."/>
            <person name="Lass-Florl C."/>
            <person name="Voigt K."/>
            <person name="Horn F."/>
        </authorList>
    </citation>
    <scope>NUCLEOTIDE SEQUENCE</scope>
    <source>
        <strain evidence="2">JMRC FSU:6197</strain>
    </source>
</reference>
<name>A0A077WXR7_9FUNG</name>
<proteinExistence type="predicted"/>
<gene>
    <name evidence="2" type="ORF">LRAMOSA11492</name>
</gene>
<feature type="region of interest" description="Disordered" evidence="1">
    <location>
        <begin position="1"/>
        <end position="70"/>
    </location>
</feature>
<evidence type="ECO:0000313" key="2">
    <source>
        <dbReference type="EMBL" id="CDS11848.1"/>
    </source>
</evidence>
<feature type="compositionally biased region" description="Polar residues" evidence="1">
    <location>
        <begin position="1"/>
        <end position="34"/>
    </location>
</feature>
<evidence type="ECO:0000256" key="1">
    <source>
        <dbReference type="SAM" id="MobiDB-lite"/>
    </source>
</evidence>
<accession>A0A077WXR7</accession>